<evidence type="ECO:0000313" key="1">
    <source>
        <dbReference type="EMBL" id="AEZ65760.1"/>
    </source>
</evidence>
<proteinExistence type="predicted"/>
<keyword evidence="2" id="KW-1185">Reference proteome</keyword>
<dbReference type="RefSeq" id="YP_007006171.1">
    <property type="nucleotide sequence ID" value="NC_019516.2"/>
</dbReference>
<evidence type="ECO:0000313" key="2">
    <source>
        <dbReference type="Proteomes" id="UP000007178"/>
    </source>
</evidence>
<protein>
    <submittedName>
        <fullName evidence="1">Uncharacterized protein</fullName>
    </submittedName>
</protein>
<reference evidence="1 2" key="1">
    <citation type="journal article" date="2012" name="Proc. Natl. Acad. Sci. U.S.A.">
        <title>A novel lineage of myoviruses infecting cyanobacteria is widespread in the oceans.</title>
        <authorList>
            <person name="Sabehi G."/>
            <person name="Shaulov L."/>
            <person name="Silver D.H."/>
            <person name="Yanai I."/>
            <person name="Harel A."/>
            <person name="Lindell D."/>
        </authorList>
    </citation>
    <scope>NUCLEOTIDE SEQUENCE [LARGE SCALE GENOMIC DNA]</scope>
</reference>
<dbReference type="KEGG" id="vg:14013964"/>
<accession>H6WG33</accession>
<dbReference type="Proteomes" id="UP000007178">
    <property type="component" value="Segment"/>
</dbReference>
<sequence length="65" mass="7219">MLAVLLPFAKSIVLKAVESEQVKYLVVEILKRIVSRTDNDLDDLVVEQLEIALFPKPAEAPAEAE</sequence>
<dbReference type="GeneID" id="14013964"/>
<organism evidence="1 2">
    <name type="scientific">Cyanophage S-TIM5</name>
    <dbReference type="NCBI Taxonomy" id="1137745"/>
    <lineage>
        <taxon>Viruses</taxon>
        <taxon>Duplodnaviria</taxon>
        <taxon>Heunggongvirae</taxon>
        <taxon>Uroviricota</taxon>
        <taxon>Caudoviricetes</taxon>
        <taxon>Aurunvirus</taxon>
        <taxon>Aurunvirus STIM5</taxon>
    </lineage>
</organism>
<dbReference type="EMBL" id="JQ245707">
    <property type="protein sequence ID" value="AEZ65760.1"/>
    <property type="molecule type" value="Genomic_DNA"/>
</dbReference>
<name>H6WG33_9CAUD</name>